<evidence type="ECO:0000259" key="1">
    <source>
        <dbReference type="Pfam" id="PF01467"/>
    </source>
</evidence>
<dbReference type="Pfam" id="PF01467">
    <property type="entry name" value="CTP_transf_like"/>
    <property type="match status" value="1"/>
</dbReference>
<dbReference type="SUPFAM" id="SSF52374">
    <property type="entry name" value="Nucleotidylyl transferase"/>
    <property type="match status" value="1"/>
</dbReference>
<dbReference type="Proteomes" id="UP001445335">
    <property type="component" value="Unassembled WGS sequence"/>
</dbReference>
<dbReference type="PANTHER" id="PTHR12039">
    <property type="entry name" value="NICOTINAMIDE MONONUCLEOTIDE ADENYLYLTRANSFERASE"/>
    <property type="match status" value="1"/>
</dbReference>
<dbReference type="PANTHER" id="PTHR12039:SF0">
    <property type="entry name" value="NICOTINAMIDE-NUCLEOTIDE ADENYLYLTRANSFERASE"/>
    <property type="match status" value="1"/>
</dbReference>
<dbReference type="InterPro" id="IPR014729">
    <property type="entry name" value="Rossmann-like_a/b/a_fold"/>
</dbReference>
<dbReference type="InterPro" id="IPR051182">
    <property type="entry name" value="Euk_NMN_adenylyltrnsfrase"/>
</dbReference>
<gene>
    <name evidence="2" type="ORF">WJX81_004237</name>
</gene>
<dbReference type="GO" id="GO:0000309">
    <property type="term" value="F:nicotinamide-nucleotide adenylyltransferase activity"/>
    <property type="evidence" value="ECO:0007669"/>
    <property type="project" value="TreeGrafter"/>
</dbReference>
<proteinExistence type="predicted"/>
<dbReference type="InterPro" id="IPR004821">
    <property type="entry name" value="Cyt_trans-like"/>
</dbReference>
<dbReference type="GO" id="GO:0004515">
    <property type="term" value="F:nicotinate-nucleotide adenylyltransferase activity"/>
    <property type="evidence" value="ECO:0007669"/>
    <property type="project" value="TreeGrafter"/>
</dbReference>
<dbReference type="Gene3D" id="3.40.50.620">
    <property type="entry name" value="HUPs"/>
    <property type="match status" value="1"/>
</dbReference>
<dbReference type="GO" id="GO:0009435">
    <property type="term" value="P:NAD+ biosynthetic process"/>
    <property type="evidence" value="ECO:0007669"/>
    <property type="project" value="TreeGrafter"/>
</dbReference>
<name>A0AAW1S9F5_9CHLO</name>
<feature type="domain" description="Cytidyltransferase-like" evidence="1">
    <location>
        <begin position="4"/>
        <end position="165"/>
    </location>
</feature>
<protein>
    <recommendedName>
        <fullName evidence="1">Cytidyltransferase-like domain-containing protein</fullName>
    </recommendedName>
</protein>
<sequence>MFDLAEHALAEAGFDVLGGYLSPVNDSYGKPGLLPAEHRLRMCELAADAAPNVMVDRWEAAQPAYQRNLWVLQSVQGRLRTSLKAASMLLCGADVVASFGAPGVWREEHLRGILCDHGVVCIARQGTDVEALLSQEGTLVQELRGHVLVVTDPVASALSSTAVRAQTAQGRPIKYLTPDAVVGYIHGNHLYAASKA</sequence>
<keyword evidence="3" id="KW-1185">Reference proteome</keyword>
<evidence type="ECO:0000313" key="3">
    <source>
        <dbReference type="Proteomes" id="UP001445335"/>
    </source>
</evidence>
<reference evidence="2 3" key="1">
    <citation type="journal article" date="2024" name="Nat. Commun.">
        <title>Phylogenomics reveals the evolutionary origins of lichenization in chlorophyte algae.</title>
        <authorList>
            <person name="Puginier C."/>
            <person name="Libourel C."/>
            <person name="Otte J."/>
            <person name="Skaloud P."/>
            <person name="Haon M."/>
            <person name="Grisel S."/>
            <person name="Petersen M."/>
            <person name="Berrin J.G."/>
            <person name="Delaux P.M."/>
            <person name="Dal Grande F."/>
            <person name="Keller J."/>
        </authorList>
    </citation>
    <scope>NUCLEOTIDE SEQUENCE [LARGE SCALE GENOMIC DNA]</scope>
    <source>
        <strain evidence="2 3">SAG 245.80</strain>
    </source>
</reference>
<evidence type="ECO:0000313" key="2">
    <source>
        <dbReference type="EMBL" id="KAK9842278.1"/>
    </source>
</evidence>
<dbReference type="AlphaFoldDB" id="A0AAW1S9F5"/>
<accession>A0AAW1S9F5</accession>
<comment type="caution">
    <text evidence="2">The sequence shown here is derived from an EMBL/GenBank/DDBJ whole genome shotgun (WGS) entry which is preliminary data.</text>
</comment>
<organism evidence="2 3">
    <name type="scientific">Elliptochloris bilobata</name>
    <dbReference type="NCBI Taxonomy" id="381761"/>
    <lineage>
        <taxon>Eukaryota</taxon>
        <taxon>Viridiplantae</taxon>
        <taxon>Chlorophyta</taxon>
        <taxon>core chlorophytes</taxon>
        <taxon>Trebouxiophyceae</taxon>
        <taxon>Trebouxiophyceae incertae sedis</taxon>
        <taxon>Elliptochloris clade</taxon>
        <taxon>Elliptochloris</taxon>
    </lineage>
</organism>
<dbReference type="EMBL" id="JALJOU010000008">
    <property type="protein sequence ID" value="KAK9842278.1"/>
    <property type="molecule type" value="Genomic_DNA"/>
</dbReference>